<sequence>MFTKAFFLFSIVTASLADTWGPAFSLGPTAKNSAVIESETTFIPGLPPTNPQNALFLWPGVSNGTSGLIQSGADQLQDQKAYCGANATQWCVSASYFGVGGQKSGPLVPVQGTSEIYIHYKLASDQRTWDQTVMVGGKVISTLQSFDGPLIQGGWGTGTECQQNCRGTISTQTYKNTKITLSVADPNFKNTLGVGAGVQHTGLQTADGGKTWTVTQITIPPYTAP</sequence>
<evidence type="ECO:0000313" key="2">
    <source>
        <dbReference type="EMBL" id="KAL0576506.1"/>
    </source>
</evidence>
<organism evidence="2 3">
    <name type="scientific">Marasmius crinis-equi</name>
    <dbReference type="NCBI Taxonomy" id="585013"/>
    <lineage>
        <taxon>Eukaryota</taxon>
        <taxon>Fungi</taxon>
        <taxon>Dikarya</taxon>
        <taxon>Basidiomycota</taxon>
        <taxon>Agaricomycotina</taxon>
        <taxon>Agaricomycetes</taxon>
        <taxon>Agaricomycetidae</taxon>
        <taxon>Agaricales</taxon>
        <taxon>Marasmiineae</taxon>
        <taxon>Marasmiaceae</taxon>
        <taxon>Marasmius</taxon>
    </lineage>
</organism>
<dbReference type="EMBL" id="JBAHYK010000219">
    <property type="protein sequence ID" value="KAL0576506.1"/>
    <property type="molecule type" value="Genomic_DNA"/>
</dbReference>
<protein>
    <submittedName>
        <fullName evidence="2">Uncharacterized protein</fullName>
    </submittedName>
</protein>
<evidence type="ECO:0000313" key="3">
    <source>
        <dbReference type="Proteomes" id="UP001465976"/>
    </source>
</evidence>
<gene>
    <name evidence="2" type="ORF">V5O48_005481</name>
</gene>
<keyword evidence="3" id="KW-1185">Reference proteome</keyword>
<feature type="chain" id="PRO_5045557198" evidence="1">
    <location>
        <begin position="18"/>
        <end position="225"/>
    </location>
</feature>
<proteinExistence type="predicted"/>
<comment type="caution">
    <text evidence="2">The sequence shown here is derived from an EMBL/GenBank/DDBJ whole genome shotgun (WGS) entry which is preliminary data.</text>
</comment>
<reference evidence="2 3" key="1">
    <citation type="submission" date="2024-02" db="EMBL/GenBank/DDBJ databases">
        <title>A draft genome for the cacao thread blight pathogen Marasmius crinis-equi.</title>
        <authorList>
            <person name="Cohen S.P."/>
            <person name="Baruah I.K."/>
            <person name="Amoako-Attah I."/>
            <person name="Bukari Y."/>
            <person name="Meinhardt L.W."/>
            <person name="Bailey B.A."/>
        </authorList>
    </citation>
    <scope>NUCLEOTIDE SEQUENCE [LARGE SCALE GENOMIC DNA]</scope>
    <source>
        <strain evidence="2 3">GH-76</strain>
    </source>
</reference>
<evidence type="ECO:0000256" key="1">
    <source>
        <dbReference type="SAM" id="SignalP"/>
    </source>
</evidence>
<feature type="signal peptide" evidence="1">
    <location>
        <begin position="1"/>
        <end position="17"/>
    </location>
</feature>
<name>A0ABR3FMG0_9AGAR</name>
<keyword evidence="1" id="KW-0732">Signal</keyword>
<dbReference type="Proteomes" id="UP001465976">
    <property type="component" value="Unassembled WGS sequence"/>
</dbReference>
<accession>A0ABR3FMG0</accession>